<dbReference type="NCBIfam" id="TIGR03534">
    <property type="entry name" value="RF_mod_PrmC"/>
    <property type="match status" value="1"/>
</dbReference>
<dbReference type="Gene3D" id="1.10.8.10">
    <property type="entry name" value="DNA helicase RuvA subunit, C-terminal domain"/>
    <property type="match status" value="1"/>
</dbReference>
<evidence type="ECO:0000313" key="9">
    <source>
        <dbReference type="Proteomes" id="UP000178930"/>
    </source>
</evidence>
<gene>
    <name evidence="8" type="ORF">A2729_04320</name>
</gene>
<sequence length="296" mass="34266">MTINQALVAATKKIKNKKIKTASLDAEVLLAFILKKLKEYLYTCPQKELSKKQIASFKNLISRRIKNEPIAYLTKNKEFFGLNFYVDRRALIPRPETELLVEEVINRIKNQELRIKNQSLTIADIGAGCGCIAITLAKILPTICNKRFAISYYATDISKSALLIAKKNAKKHQTKVKFFQGDLLKPLKNKSIDVVVANLPYGWQQWKNNTLAENRGLKFEPPKAIFTKEKGLYLYRRLFQQITKRKQKPRFILGEFDPRQKKYLQKITKEQFPQYQLKIKKDLASLNRIFVLAVKG</sequence>
<evidence type="ECO:0000256" key="2">
    <source>
        <dbReference type="ARBA" id="ARBA00022603"/>
    </source>
</evidence>
<dbReference type="InterPro" id="IPR004556">
    <property type="entry name" value="HemK-like"/>
</dbReference>
<evidence type="ECO:0000256" key="4">
    <source>
        <dbReference type="ARBA" id="ARBA00022691"/>
    </source>
</evidence>
<dbReference type="InterPro" id="IPR050320">
    <property type="entry name" value="N5-glutamine_MTase"/>
</dbReference>
<keyword evidence="3 8" id="KW-0808">Transferase</keyword>
<reference evidence="8 9" key="1">
    <citation type="journal article" date="2016" name="Nat. Commun.">
        <title>Thousands of microbial genomes shed light on interconnected biogeochemical processes in an aquifer system.</title>
        <authorList>
            <person name="Anantharaman K."/>
            <person name="Brown C.T."/>
            <person name="Hug L.A."/>
            <person name="Sharon I."/>
            <person name="Castelle C.J."/>
            <person name="Probst A.J."/>
            <person name="Thomas B.C."/>
            <person name="Singh A."/>
            <person name="Wilkins M.J."/>
            <person name="Karaoz U."/>
            <person name="Brodie E.L."/>
            <person name="Williams K.H."/>
            <person name="Hubbard S.S."/>
            <person name="Banfield J.F."/>
        </authorList>
    </citation>
    <scope>NUCLEOTIDE SEQUENCE [LARGE SCALE GENOMIC DNA]</scope>
</reference>
<dbReference type="InterPro" id="IPR029063">
    <property type="entry name" value="SAM-dependent_MTases_sf"/>
</dbReference>
<dbReference type="Pfam" id="PF05175">
    <property type="entry name" value="MTS"/>
    <property type="match status" value="1"/>
</dbReference>
<dbReference type="Pfam" id="PF17827">
    <property type="entry name" value="PrmC_N"/>
    <property type="match status" value="1"/>
</dbReference>
<evidence type="ECO:0000256" key="5">
    <source>
        <dbReference type="ARBA" id="ARBA00048391"/>
    </source>
</evidence>
<keyword evidence="4" id="KW-0949">S-adenosyl-L-methionine</keyword>
<dbReference type="CDD" id="cd02440">
    <property type="entry name" value="AdoMet_MTases"/>
    <property type="match status" value="1"/>
</dbReference>
<dbReference type="NCBIfam" id="TIGR00536">
    <property type="entry name" value="hemK_fam"/>
    <property type="match status" value="1"/>
</dbReference>
<feature type="domain" description="Release factor glutamine methyltransferase N-terminal" evidence="7">
    <location>
        <begin position="5"/>
        <end position="74"/>
    </location>
</feature>
<dbReference type="GO" id="GO:0032259">
    <property type="term" value="P:methylation"/>
    <property type="evidence" value="ECO:0007669"/>
    <property type="project" value="UniProtKB-KW"/>
</dbReference>
<evidence type="ECO:0000259" key="7">
    <source>
        <dbReference type="Pfam" id="PF17827"/>
    </source>
</evidence>
<dbReference type="STRING" id="1797532.A2729_04320"/>
<evidence type="ECO:0000259" key="6">
    <source>
        <dbReference type="Pfam" id="PF05175"/>
    </source>
</evidence>
<comment type="catalytic activity">
    <reaction evidence="5">
        <text>L-glutaminyl-[peptide chain release factor] + S-adenosyl-L-methionine = N(5)-methyl-L-glutaminyl-[peptide chain release factor] + S-adenosyl-L-homocysteine + H(+)</text>
        <dbReference type="Rhea" id="RHEA:42896"/>
        <dbReference type="Rhea" id="RHEA-COMP:10271"/>
        <dbReference type="Rhea" id="RHEA-COMP:10272"/>
        <dbReference type="ChEBI" id="CHEBI:15378"/>
        <dbReference type="ChEBI" id="CHEBI:30011"/>
        <dbReference type="ChEBI" id="CHEBI:57856"/>
        <dbReference type="ChEBI" id="CHEBI:59789"/>
        <dbReference type="ChEBI" id="CHEBI:61891"/>
        <dbReference type="EC" id="2.1.1.297"/>
    </reaction>
</comment>
<dbReference type="GO" id="GO:0102559">
    <property type="term" value="F:peptide chain release factor N(5)-glutamine methyltransferase activity"/>
    <property type="evidence" value="ECO:0007669"/>
    <property type="project" value="UniProtKB-EC"/>
</dbReference>
<evidence type="ECO:0000313" key="8">
    <source>
        <dbReference type="EMBL" id="OGY43373.1"/>
    </source>
</evidence>
<feature type="domain" description="Methyltransferase small" evidence="6">
    <location>
        <begin position="118"/>
        <end position="209"/>
    </location>
</feature>
<dbReference type="InterPro" id="IPR007848">
    <property type="entry name" value="Small_mtfrase_dom"/>
</dbReference>
<protein>
    <recommendedName>
        <fullName evidence="1">peptide chain release factor N(5)-glutamine methyltransferase</fullName>
        <ecNumber evidence="1">2.1.1.297</ecNumber>
    </recommendedName>
</protein>
<dbReference type="InterPro" id="IPR019874">
    <property type="entry name" value="RF_methyltr_PrmC"/>
</dbReference>
<dbReference type="PANTHER" id="PTHR18895">
    <property type="entry name" value="HEMK METHYLTRANSFERASE"/>
    <property type="match status" value="1"/>
</dbReference>
<dbReference type="EMBL" id="MHIB01000037">
    <property type="protein sequence ID" value="OGY43373.1"/>
    <property type="molecule type" value="Genomic_DNA"/>
</dbReference>
<evidence type="ECO:0000256" key="1">
    <source>
        <dbReference type="ARBA" id="ARBA00012771"/>
    </source>
</evidence>
<dbReference type="PANTHER" id="PTHR18895:SF74">
    <property type="entry name" value="MTRF1L RELEASE FACTOR GLUTAMINE METHYLTRANSFERASE"/>
    <property type="match status" value="1"/>
</dbReference>
<dbReference type="SUPFAM" id="SSF53335">
    <property type="entry name" value="S-adenosyl-L-methionine-dependent methyltransferases"/>
    <property type="match status" value="1"/>
</dbReference>
<comment type="caution">
    <text evidence="8">The sequence shown here is derived from an EMBL/GenBank/DDBJ whole genome shotgun (WGS) entry which is preliminary data.</text>
</comment>
<dbReference type="EC" id="2.1.1.297" evidence="1"/>
<keyword evidence="2 8" id="KW-0489">Methyltransferase</keyword>
<name>A0A1G1XTI7_9BACT</name>
<dbReference type="AlphaFoldDB" id="A0A1G1XTI7"/>
<evidence type="ECO:0000256" key="3">
    <source>
        <dbReference type="ARBA" id="ARBA00022679"/>
    </source>
</evidence>
<dbReference type="Gene3D" id="3.40.50.150">
    <property type="entry name" value="Vaccinia Virus protein VP39"/>
    <property type="match status" value="1"/>
</dbReference>
<dbReference type="InterPro" id="IPR040758">
    <property type="entry name" value="PrmC_N"/>
</dbReference>
<accession>A0A1G1XTI7</accession>
<dbReference type="Proteomes" id="UP000178930">
    <property type="component" value="Unassembled WGS sequence"/>
</dbReference>
<organism evidence="8 9">
    <name type="scientific">Candidatus Buchananbacteria bacterium RIFCSPHIGHO2_01_FULL_39_14</name>
    <dbReference type="NCBI Taxonomy" id="1797532"/>
    <lineage>
        <taxon>Bacteria</taxon>
        <taxon>Candidatus Buchananiibacteriota</taxon>
    </lineage>
</organism>
<proteinExistence type="predicted"/>